<comment type="similarity">
    <text evidence="2">Belongs to the amino acid-polyamine-organocation (APC) superfamily. YAT (TC 2.A.3.10) family.</text>
</comment>
<evidence type="ECO:0000256" key="4">
    <source>
        <dbReference type="ARBA" id="ARBA00022989"/>
    </source>
</evidence>
<dbReference type="Gene3D" id="1.20.1740.10">
    <property type="entry name" value="Amino acid/polyamine transporter I"/>
    <property type="match status" value="1"/>
</dbReference>
<evidence type="ECO:0000256" key="2">
    <source>
        <dbReference type="ARBA" id="ARBA00006983"/>
    </source>
</evidence>
<dbReference type="GO" id="GO:0016020">
    <property type="term" value="C:membrane"/>
    <property type="evidence" value="ECO:0007669"/>
    <property type="project" value="UniProtKB-SubCell"/>
</dbReference>
<evidence type="ECO:0000313" key="9">
    <source>
        <dbReference type="Proteomes" id="UP000095085"/>
    </source>
</evidence>
<feature type="transmembrane region" description="Helical" evidence="6">
    <location>
        <begin position="469"/>
        <end position="492"/>
    </location>
</feature>
<feature type="transmembrane region" description="Helical" evidence="6">
    <location>
        <begin position="419"/>
        <end position="439"/>
    </location>
</feature>
<organism evidence="8 9">
    <name type="scientific">Hyphopichia burtonii NRRL Y-1933</name>
    <dbReference type="NCBI Taxonomy" id="984485"/>
    <lineage>
        <taxon>Eukaryota</taxon>
        <taxon>Fungi</taxon>
        <taxon>Dikarya</taxon>
        <taxon>Ascomycota</taxon>
        <taxon>Saccharomycotina</taxon>
        <taxon>Pichiomycetes</taxon>
        <taxon>Debaryomycetaceae</taxon>
        <taxon>Hyphopichia</taxon>
    </lineage>
</organism>
<keyword evidence="4 6" id="KW-1133">Transmembrane helix</keyword>
<keyword evidence="9" id="KW-1185">Reference proteome</keyword>
<dbReference type="PIRSF" id="PIRSF006060">
    <property type="entry name" value="AA_transporter"/>
    <property type="match status" value="1"/>
</dbReference>
<feature type="transmembrane region" description="Helical" evidence="6">
    <location>
        <begin position="126"/>
        <end position="147"/>
    </location>
</feature>
<dbReference type="STRING" id="984485.A0A1E4RCS8"/>
<feature type="domain" description="Amino acid permease/ SLC12A" evidence="7">
    <location>
        <begin position="58"/>
        <end position="529"/>
    </location>
</feature>
<reference evidence="9" key="1">
    <citation type="submission" date="2016-05" db="EMBL/GenBank/DDBJ databases">
        <title>Comparative genomics of biotechnologically important yeasts.</title>
        <authorList>
            <consortium name="DOE Joint Genome Institute"/>
            <person name="Riley R."/>
            <person name="Haridas S."/>
            <person name="Wolfe K.H."/>
            <person name="Lopes M.R."/>
            <person name="Hittinger C.T."/>
            <person name="Goker M."/>
            <person name="Salamov A."/>
            <person name="Wisecaver J."/>
            <person name="Long T.M."/>
            <person name="Aerts A.L."/>
            <person name="Barry K."/>
            <person name="Choi C."/>
            <person name="Clum A."/>
            <person name="Coughlan A.Y."/>
            <person name="Deshpande S."/>
            <person name="Douglass A.P."/>
            <person name="Hanson S.J."/>
            <person name="Klenk H.-P."/>
            <person name="Labutti K."/>
            <person name="Lapidus A."/>
            <person name="Lindquist E."/>
            <person name="Lipzen A."/>
            <person name="Meier-Kolthoff J.P."/>
            <person name="Ohm R.A."/>
            <person name="Otillar R.P."/>
            <person name="Pangilinan J."/>
            <person name="Peng Y."/>
            <person name="Rokas A."/>
            <person name="Rosa C.A."/>
            <person name="Scheuner C."/>
            <person name="Sibirny A.A."/>
            <person name="Slot J.C."/>
            <person name="Stielow J.B."/>
            <person name="Sun H."/>
            <person name="Kurtzman C.P."/>
            <person name="Blackwell M."/>
            <person name="Grigoriev I.V."/>
            <person name="Jeffries T.W."/>
        </authorList>
    </citation>
    <scope>NUCLEOTIDE SEQUENCE [LARGE SCALE GENOMIC DNA]</scope>
    <source>
        <strain evidence="9">NRRL Y-1933</strain>
    </source>
</reference>
<evidence type="ECO:0000256" key="6">
    <source>
        <dbReference type="SAM" id="Phobius"/>
    </source>
</evidence>
<dbReference type="RefSeq" id="XP_020074124.1">
    <property type="nucleotide sequence ID" value="XM_020219479.1"/>
</dbReference>
<feature type="transmembrane region" description="Helical" evidence="6">
    <location>
        <begin position="385"/>
        <end position="407"/>
    </location>
</feature>
<feature type="transmembrane region" description="Helical" evidence="6">
    <location>
        <begin position="200"/>
        <end position="219"/>
    </location>
</feature>
<protein>
    <recommendedName>
        <fullName evidence="7">Amino acid permease/ SLC12A domain-containing protein</fullName>
    </recommendedName>
</protein>
<dbReference type="AlphaFoldDB" id="A0A1E4RCS8"/>
<evidence type="ECO:0000313" key="8">
    <source>
        <dbReference type="EMBL" id="ODV65057.1"/>
    </source>
</evidence>
<evidence type="ECO:0000259" key="7">
    <source>
        <dbReference type="Pfam" id="PF00324"/>
    </source>
</evidence>
<feature type="transmembrane region" description="Helical" evidence="6">
    <location>
        <begin position="498"/>
        <end position="518"/>
    </location>
</feature>
<proteinExistence type="inferred from homology"/>
<feature type="transmembrane region" description="Helical" evidence="6">
    <location>
        <begin position="292"/>
        <end position="309"/>
    </location>
</feature>
<evidence type="ECO:0000256" key="5">
    <source>
        <dbReference type="ARBA" id="ARBA00023136"/>
    </source>
</evidence>
<evidence type="ECO:0000256" key="3">
    <source>
        <dbReference type="ARBA" id="ARBA00022692"/>
    </source>
</evidence>
<evidence type="ECO:0000256" key="1">
    <source>
        <dbReference type="ARBA" id="ARBA00004141"/>
    </source>
</evidence>
<dbReference type="GeneID" id="30994029"/>
<keyword evidence="5 6" id="KW-0472">Membrane</keyword>
<comment type="subcellular location">
    <subcellularLocation>
        <location evidence="1">Membrane</location>
        <topology evidence="1">Multi-pass membrane protein</topology>
    </subcellularLocation>
</comment>
<keyword evidence="3 6" id="KW-0812">Transmembrane</keyword>
<gene>
    <name evidence="8" type="ORF">HYPBUDRAFT_13243</name>
</gene>
<dbReference type="PANTHER" id="PTHR43341">
    <property type="entry name" value="AMINO ACID PERMEASE"/>
    <property type="match status" value="1"/>
</dbReference>
<feature type="transmembrane region" description="Helical" evidence="6">
    <location>
        <begin position="88"/>
        <end position="106"/>
    </location>
</feature>
<dbReference type="InterPro" id="IPR050524">
    <property type="entry name" value="APC_YAT"/>
</dbReference>
<name>A0A1E4RCS8_9ASCO</name>
<feature type="transmembrane region" description="Helical" evidence="6">
    <location>
        <begin position="254"/>
        <end position="272"/>
    </location>
</feature>
<feature type="transmembrane region" description="Helical" evidence="6">
    <location>
        <begin position="167"/>
        <end position="188"/>
    </location>
</feature>
<dbReference type="InterPro" id="IPR004841">
    <property type="entry name" value="AA-permease/SLC12A_dom"/>
</dbReference>
<dbReference type="OrthoDB" id="10062876at2759"/>
<feature type="transmembrane region" description="Helical" evidence="6">
    <location>
        <begin position="59"/>
        <end position="76"/>
    </location>
</feature>
<dbReference type="Proteomes" id="UP000095085">
    <property type="component" value="Unassembled WGS sequence"/>
</dbReference>
<accession>A0A1E4RCS8</accession>
<dbReference type="PANTHER" id="PTHR43341:SF39">
    <property type="entry name" value="AMINO ACID TRANSPORTER (EUROFUNG)-RELATED"/>
    <property type="match status" value="1"/>
</dbReference>
<feature type="transmembrane region" description="Helical" evidence="6">
    <location>
        <begin position="344"/>
        <end position="364"/>
    </location>
</feature>
<sequence>MDIGEKSKSGKDNTSISVDVERIGSVDRHLIKTGFNDFNDLVDEEKYGGVKRKLTGRHLSTIIIGSSIGTGLFIGIKSPFQHGSLSLFLGFIIWACLNVYPLMLAVGEMGSYLPIKGSFIHFAARWVDPALGFACTIIYVYTCLMFICVELTGFSSCIGYFTDVNPGVFIAVGLVTIFVFNTMAVNFYGEIEFVATFLKIFLIIGLMLFSLISMCGGNPKHNAYGFQHWTEGGLFRPYLVGGATGKFLGWWNTLIYAAFACGGADILSLVAFEVSQPRKSMGIAAKRSYVRIYLFYFGGIFFMNCLIASNDKNLTNATELGLVGAAASPWVIGIRNVGVHGLDALVNVLIISAAWSCGNAFTYSATRSIYSGSLAGYLPRFFSKCLKNGCPIYCVLFAMLVGCLSFLNVKNSTNVVLNWFINLATTGMICTYTVIWLNYFKFRKALKAQDKEDEFNQGPYYKMPKFIRIYFTPFAFLLNNLVLVFNGFWVFFPGNLTVANLFTSYFAPVFFVIVYFGWKILKKTHIRTNEEADITTGKSEIDDEEEMERQILETKVKRKGFFWSCWYKFSAFAFE</sequence>
<dbReference type="EMBL" id="KV454545">
    <property type="protein sequence ID" value="ODV65057.1"/>
    <property type="molecule type" value="Genomic_DNA"/>
</dbReference>
<dbReference type="Pfam" id="PF00324">
    <property type="entry name" value="AA_permease"/>
    <property type="match status" value="1"/>
</dbReference>
<dbReference type="GO" id="GO:0015171">
    <property type="term" value="F:amino acid transmembrane transporter activity"/>
    <property type="evidence" value="ECO:0007669"/>
    <property type="project" value="TreeGrafter"/>
</dbReference>